<gene>
    <name evidence="9" type="ORF">GGQ98_000515</name>
</gene>
<name>A0A7W7AYV6_9SPHN</name>
<evidence type="ECO:0000256" key="2">
    <source>
        <dbReference type="ARBA" id="ARBA00022617"/>
    </source>
</evidence>
<dbReference type="InterPro" id="IPR002397">
    <property type="entry name" value="Cyt_P450_B"/>
</dbReference>
<dbReference type="GO" id="GO:0005506">
    <property type="term" value="F:iron ion binding"/>
    <property type="evidence" value="ECO:0007669"/>
    <property type="project" value="InterPro"/>
</dbReference>
<reference evidence="9 10" key="1">
    <citation type="submission" date="2020-08" db="EMBL/GenBank/DDBJ databases">
        <title>Genomic Encyclopedia of Type Strains, Phase IV (KMG-IV): sequencing the most valuable type-strain genomes for metagenomic binning, comparative biology and taxonomic classification.</title>
        <authorList>
            <person name="Goeker M."/>
        </authorList>
    </citation>
    <scope>NUCLEOTIDE SEQUENCE [LARGE SCALE GENOMIC DNA]</scope>
    <source>
        <strain evidence="9 10">DSM 17328</strain>
    </source>
</reference>
<evidence type="ECO:0000256" key="8">
    <source>
        <dbReference type="RuleBase" id="RU000461"/>
    </source>
</evidence>
<dbReference type="Proteomes" id="UP000566324">
    <property type="component" value="Unassembled WGS sequence"/>
</dbReference>
<proteinExistence type="inferred from homology"/>
<evidence type="ECO:0000313" key="10">
    <source>
        <dbReference type="Proteomes" id="UP000566324"/>
    </source>
</evidence>
<keyword evidence="6 8" id="KW-0503">Monooxygenase</keyword>
<evidence type="ECO:0000313" key="9">
    <source>
        <dbReference type="EMBL" id="MBB4630910.1"/>
    </source>
</evidence>
<evidence type="ECO:0000256" key="4">
    <source>
        <dbReference type="ARBA" id="ARBA00023002"/>
    </source>
</evidence>
<dbReference type="PANTHER" id="PTHR46696:SF1">
    <property type="entry name" value="CYTOCHROME P450 YJIB-RELATED"/>
    <property type="match status" value="1"/>
</dbReference>
<keyword evidence="2 8" id="KW-0349">Heme</keyword>
<evidence type="ECO:0000256" key="6">
    <source>
        <dbReference type="ARBA" id="ARBA00023033"/>
    </source>
</evidence>
<comment type="similarity">
    <text evidence="1 8">Belongs to the cytochrome P450 family.</text>
</comment>
<dbReference type="GO" id="GO:0020037">
    <property type="term" value="F:heme binding"/>
    <property type="evidence" value="ECO:0007669"/>
    <property type="project" value="InterPro"/>
</dbReference>
<keyword evidence="10" id="KW-1185">Reference proteome</keyword>
<dbReference type="AlphaFoldDB" id="A0A7W7AYV6"/>
<dbReference type="PANTHER" id="PTHR46696">
    <property type="entry name" value="P450, PUTATIVE (EUROFUNG)-RELATED"/>
    <property type="match status" value="1"/>
</dbReference>
<dbReference type="PROSITE" id="PS00086">
    <property type="entry name" value="CYTOCHROME_P450"/>
    <property type="match status" value="1"/>
</dbReference>
<evidence type="ECO:0000256" key="5">
    <source>
        <dbReference type="ARBA" id="ARBA00023004"/>
    </source>
</evidence>
<dbReference type="PRINTS" id="PR00359">
    <property type="entry name" value="BP450"/>
</dbReference>
<dbReference type="InterPro" id="IPR001128">
    <property type="entry name" value="Cyt_P450"/>
</dbReference>
<dbReference type="GO" id="GO:0004497">
    <property type="term" value="F:monooxygenase activity"/>
    <property type="evidence" value="ECO:0007669"/>
    <property type="project" value="UniProtKB-KW"/>
</dbReference>
<dbReference type="GO" id="GO:0016705">
    <property type="term" value="F:oxidoreductase activity, acting on paired donors, with incorporation or reduction of molecular oxygen"/>
    <property type="evidence" value="ECO:0007669"/>
    <property type="project" value="InterPro"/>
</dbReference>
<evidence type="ECO:0000256" key="3">
    <source>
        <dbReference type="ARBA" id="ARBA00022723"/>
    </source>
</evidence>
<evidence type="ECO:0000256" key="7">
    <source>
        <dbReference type="ARBA" id="ARBA00043906"/>
    </source>
</evidence>
<keyword evidence="4 8" id="KW-0560">Oxidoreductase</keyword>
<dbReference type="RefSeq" id="WP_184064646.1">
    <property type="nucleotide sequence ID" value="NZ_JACHNZ010000003.1"/>
</dbReference>
<dbReference type="Gene3D" id="1.10.630.10">
    <property type="entry name" value="Cytochrome P450"/>
    <property type="match status" value="1"/>
</dbReference>
<dbReference type="CDD" id="cd11033">
    <property type="entry name" value="CYP142-like"/>
    <property type="match status" value="1"/>
</dbReference>
<sequence>MATKVAVASDLGATDPADYHHFIEQTWPALFARLRAEDPVHYCTEGLFAPYWSVTRYKDIVHVEALPDIYSSSWEYGGITVLDALDRELKFPMFIAMDRPQHTAERRVVAPAFTPSEMQRLAGQIRARTAALLDTLPVGETFDWVDSVSIELTTQMLAILFDFPWEDRRLLTTWSDWAGDVQAAADPALREERTRNLFEMGAYFRGLWQARLNAPPAPDLISMMIHSEAMSKMDEQEFIGNLVLLIVGGNDTTRNSMTGLAGIISAFPGEWAKLKADRSLIPNAVSELIRWQTPLSHMRRTATEDTELGGKTIRKGDKVVMWYISANRDTEVFADPDRVDFSRENARRHLSFGYGIHRCVGARLAELQLSILIEEMLERGMDLETVAQPVRVPSPFINGYKEQKVRIRKG</sequence>
<dbReference type="EMBL" id="JACHNZ010000003">
    <property type="protein sequence ID" value="MBB4630910.1"/>
    <property type="molecule type" value="Genomic_DNA"/>
</dbReference>
<dbReference type="SUPFAM" id="SSF48264">
    <property type="entry name" value="Cytochrome P450"/>
    <property type="match status" value="1"/>
</dbReference>
<dbReference type="Pfam" id="PF00067">
    <property type="entry name" value="p450"/>
    <property type="match status" value="1"/>
</dbReference>
<organism evidence="9 10">
    <name type="scientific">Sphingosinicella soli</name>
    <dbReference type="NCBI Taxonomy" id="333708"/>
    <lineage>
        <taxon>Bacteria</taxon>
        <taxon>Pseudomonadati</taxon>
        <taxon>Pseudomonadota</taxon>
        <taxon>Alphaproteobacteria</taxon>
        <taxon>Sphingomonadales</taxon>
        <taxon>Sphingosinicellaceae</taxon>
        <taxon>Sphingosinicella</taxon>
    </lineage>
</organism>
<protein>
    <submittedName>
        <fullName evidence="9">Cytochrome P450</fullName>
    </submittedName>
</protein>
<keyword evidence="3 8" id="KW-0479">Metal-binding</keyword>
<dbReference type="FunFam" id="1.10.630.10:FF:000018">
    <property type="entry name" value="Cytochrome P450 monooxygenase"/>
    <property type="match status" value="1"/>
</dbReference>
<dbReference type="InterPro" id="IPR036396">
    <property type="entry name" value="Cyt_P450_sf"/>
</dbReference>
<dbReference type="InterPro" id="IPR017972">
    <property type="entry name" value="Cyt_P450_CS"/>
</dbReference>
<comment type="function">
    <text evidence="7">Cytochromes P450 are a group of heme-thiolate monooxygenases. They oxidize a variety of structurally unrelated compounds, including steroids, fatty acids, and xenobiotics.</text>
</comment>
<evidence type="ECO:0000256" key="1">
    <source>
        <dbReference type="ARBA" id="ARBA00010617"/>
    </source>
</evidence>
<keyword evidence="5 8" id="KW-0408">Iron</keyword>
<comment type="caution">
    <text evidence="9">The sequence shown here is derived from an EMBL/GenBank/DDBJ whole genome shotgun (WGS) entry which is preliminary data.</text>
</comment>
<accession>A0A7W7AYV6</accession>